<dbReference type="HAMAP" id="MF_00397">
    <property type="entry name" value="CitG"/>
    <property type="match status" value="1"/>
</dbReference>
<dbReference type="GO" id="GO:0046917">
    <property type="term" value="F:triphosphoribosyl-dephospho-CoA synthase activity"/>
    <property type="evidence" value="ECO:0007669"/>
    <property type="project" value="UniProtKB-UniRule"/>
</dbReference>
<protein>
    <recommendedName>
        <fullName evidence="5">Probable 2-(5''-triphosphoribosyl)-3'-dephosphocoenzyme-A synthase</fullName>
        <shortName evidence="5">2-(5''-triphosphoribosyl)-3'-dephospho-CoA synthase</shortName>
        <ecNumber evidence="5">2.4.2.52</ecNumber>
    </recommendedName>
</protein>
<keyword evidence="4 5" id="KW-0067">ATP-binding</keyword>
<comment type="similarity">
    <text evidence="5">Belongs to the CitG/MdcB family.</text>
</comment>
<reference evidence="6 7" key="1">
    <citation type="journal article" date="2011" name="Stand. Genomic Sci.">
        <title>Complete genome sequence of Rhodospirillum rubrum type strain (S1).</title>
        <authorList>
            <person name="Munk A.C."/>
            <person name="Copeland A."/>
            <person name="Lucas S."/>
            <person name="Lapidus A."/>
            <person name="Del Rio T.G."/>
            <person name="Barry K."/>
            <person name="Detter J.C."/>
            <person name="Hammon N."/>
            <person name="Israni S."/>
            <person name="Pitluck S."/>
            <person name="Brettin T."/>
            <person name="Bruce D."/>
            <person name="Han C."/>
            <person name="Tapia R."/>
            <person name="Gilna P."/>
            <person name="Schmutz J."/>
            <person name="Larimer F."/>
            <person name="Land M."/>
            <person name="Kyrpides N.C."/>
            <person name="Mavromatis K."/>
            <person name="Richardson P."/>
            <person name="Rohde M."/>
            <person name="Goker M."/>
            <person name="Klenk H.P."/>
            <person name="Zhang Y."/>
            <person name="Roberts G.P."/>
            <person name="Reslewic S."/>
            <person name="Schwartz D.C."/>
        </authorList>
    </citation>
    <scope>NUCLEOTIDE SEQUENCE [LARGE SCALE GENOMIC DNA]</scope>
    <source>
        <strain evidence="7">ATCC 11170 / ATH 1.1.1 / DSM 467 / LMG 4362 / NCIMB 8255 / S1</strain>
    </source>
</reference>
<dbReference type="Proteomes" id="UP000001929">
    <property type="component" value="Chromosome"/>
</dbReference>
<dbReference type="PhylomeDB" id="Q2RUS5"/>
<sequence length="307" mass="31989">MDSALRDTVRDCQPGLWRDPICWTIGSAFVAGALLEVSTHPKPGLVTPRSNGSHADMTLQTFMVSSAAITPCFYQCAEAGFGHSGPAATLLPLVREIGREYEARLLAATGGINTQRGLLFSAGILCASAGLLARDQTPFSVEALFSTAALMTKGLCARELAARAVRIPATAGEHLHQSLGILGIRGEVETGFPTVALAGLPALKAALAAGVPLNWALVHTLISLMSVTEDTTVLWRGGPQALDFIRTEARRVLCLGGAMSEAGRAAIDRFDHDCVARNLSPGGSADLLAVTVGVHSLLNGSLALGKN</sequence>
<dbReference type="Pfam" id="PF01874">
    <property type="entry name" value="CitG"/>
    <property type="match status" value="1"/>
</dbReference>
<dbReference type="GO" id="GO:0016757">
    <property type="term" value="F:glycosyltransferase activity"/>
    <property type="evidence" value="ECO:0007669"/>
    <property type="project" value="UniProtKB-KW"/>
</dbReference>
<dbReference type="InterPro" id="IPR002736">
    <property type="entry name" value="CitG"/>
</dbReference>
<dbReference type="PANTHER" id="PTHR30201:SF2">
    <property type="entry name" value="2-(5''-TRIPHOSPHORIBOSYL)-3'-DEPHOSPHOCOENZYME-A SYNTHASE"/>
    <property type="match status" value="1"/>
</dbReference>
<dbReference type="EC" id="2.4.2.52" evidence="5"/>
<dbReference type="EnsemblBacteria" id="ABC22120">
    <property type="protein sequence ID" value="ABC22120"/>
    <property type="gene ID" value="Rru_A1319"/>
</dbReference>
<keyword evidence="7" id="KW-1185">Reference proteome</keyword>
<comment type="function">
    <text evidence="5">Involved in the formation of 2-(5''-phosphoribosyl)-3'-dephosphocoenzyme-A, the prosthetic group of the acyl-carrier protein of the malonate decarboxylase.</text>
</comment>
<dbReference type="PANTHER" id="PTHR30201">
    <property type="entry name" value="TRIPHOSPHORIBOSYL-DEPHOSPHO-COA SYNTHASE"/>
    <property type="match status" value="1"/>
</dbReference>
<dbReference type="Gene3D" id="1.10.4200.10">
    <property type="entry name" value="Triphosphoribosyl-dephospho-CoA protein"/>
    <property type="match status" value="1"/>
</dbReference>
<dbReference type="EMBL" id="CP000230">
    <property type="protein sequence ID" value="ABC22120.1"/>
    <property type="molecule type" value="Genomic_DNA"/>
</dbReference>
<evidence type="ECO:0000256" key="4">
    <source>
        <dbReference type="ARBA" id="ARBA00022840"/>
    </source>
</evidence>
<evidence type="ECO:0000256" key="2">
    <source>
        <dbReference type="ARBA" id="ARBA00022679"/>
    </source>
</evidence>
<dbReference type="HOGENOM" id="CLU_056179_1_0_5"/>
<evidence type="ECO:0000313" key="7">
    <source>
        <dbReference type="Proteomes" id="UP000001929"/>
    </source>
</evidence>
<keyword evidence="2 5" id="KW-0808">Transferase</keyword>
<dbReference type="HAMAP" id="MF_01883">
    <property type="entry name" value="MdcB"/>
    <property type="match status" value="1"/>
</dbReference>
<dbReference type="GO" id="GO:0051191">
    <property type="term" value="P:prosthetic group biosynthetic process"/>
    <property type="evidence" value="ECO:0007669"/>
    <property type="project" value="TreeGrafter"/>
</dbReference>
<proteinExistence type="inferred from homology"/>
<name>Q2RUS5_RHORT</name>
<comment type="catalytic activity">
    <reaction evidence="1 5">
        <text>3'-dephospho-CoA + ATP = 2'-(5''-triphospho-alpha-D-ribosyl)-3'-dephospho-CoA + adenine</text>
        <dbReference type="Rhea" id="RHEA:15117"/>
        <dbReference type="ChEBI" id="CHEBI:16708"/>
        <dbReference type="ChEBI" id="CHEBI:30616"/>
        <dbReference type="ChEBI" id="CHEBI:57328"/>
        <dbReference type="ChEBI" id="CHEBI:61378"/>
        <dbReference type="EC" id="2.4.2.52"/>
    </reaction>
</comment>
<dbReference type="RefSeq" id="WP_011389074.1">
    <property type="nucleotide sequence ID" value="NC_007643.1"/>
</dbReference>
<dbReference type="eggNOG" id="COG1767">
    <property type="taxonomic scope" value="Bacteria"/>
</dbReference>
<dbReference type="InterPro" id="IPR017551">
    <property type="entry name" value="TriPribosyl-deP-CoA_syn_CitG"/>
</dbReference>
<keyword evidence="6" id="KW-0328">Glycosyltransferase</keyword>
<evidence type="ECO:0000256" key="5">
    <source>
        <dbReference type="HAMAP-Rule" id="MF_01883"/>
    </source>
</evidence>
<organism evidence="6 7">
    <name type="scientific">Rhodospirillum rubrum (strain ATCC 11170 / ATH 1.1.1 / DSM 467 / LMG 4362 / NCIMB 8255 / S1)</name>
    <dbReference type="NCBI Taxonomy" id="269796"/>
    <lineage>
        <taxon>Bacteria</taxon>
        <taxon>Pseudomonadati</taxon>
        <taxon>Pseudomonadota</taxon>
        <taxon>Alphaproteobacteria</taxon>
        <taxon>Rhodospirillales</taxon>
        <taxon>Rhodospirillaceae</taxon>
        <taxon>Rhodospirillum</taxon>
    </lineage>
</organism>
<dbReference type="InterPro" id="IPR017555">
    <property type="entry name" value="TriPribosyl-deP-CoA_syn"/>
</dbReference>
<evidence type="ECO:0000256" key="3">
    <source>
        <dbReference type="ARBA" id="ARBA00022741"/>
    </source>
</evidence>
<accession>Q2RUS5</accession>
<dbReference type="GO" id="GO:0005524">
    <property type="term" value="F:ATP binding"/>
    <property type="evidence" value="ECO:0007669"/>
    <property type="project" value="UniProtKB-KW"/>
</dbReference>
<evidence type="ECO:0000313" key="6">
    <source>
        <dbReference type="EMBL" id="ABC22120.1"/>
    </source>
</evidence>
<dbReference type="AlphaFoldDB" id="Q2RUS5"/>
<dbReference type="NCBIfam" id="TIGR03132">
    <property type="entry name" value="malonate_mdcB"/>
    <property type="match status" value="1"/>
</dbReference>
<evidence type="ECO:0000256" key="1">
    <source>
        <dbReference type="ARBA" id="ARBA00001210"/>
    </source>
</evidence>
<keyword evidence="3 5" id="KW-0547">Nucleotide-binding</keyword>
<gene>
    <name evidence="5" type="primary">mdcB</name>
    <name evidence="6" type="ordered locus">Rru_A1319</name>
</gene>
<dbReference type="KEGG" id="rru:Rru_A1319"/>
<dbReference type="STRING" id="269796.Rru_A1319"/>
<dbReference type="PATRIC" id="fig|269796.9.peg.1386"/>